<reference evidence="1 2" key="1">
    <citation type="journal article" date="2021" name="Commun. Biol.">
        <title>The genome of Shorea leprosula (Dipterocarpaceae) highlights the ecological relevance of drought in aseasonal tropical rainforests.</title>
        <authorList>
            <person name="Ng K.K.S."/>
            <person name="Kobayashi M.J."/>
            <person name="Fawcett J.A."/>
            <person name="Hatakeyama M."/>
            <person name="Paape T."/>
            <person name="Ng C.H."/>
            <person name="Ang C.C."/>
            <person name="Tnah L.H."/>
            <person name="Lee C.T."/>
            <person name="Nishiyama T."/>
            <person name="Sese J."/>
            <person name="O'Brien M.J."/>
            <person name="Copetti D."/>
            <person name="Mohd Noor M.I."/>
            <person name="Ong R.C."/>
            <person name="Putra M."/>
            <person name="Sireger I.Z."/>
            <person name="Indrioko S."/>
            <person name="Kosugi Y."/>
            <person name="Izuno A."/>
            <person name="Isagi Y."/>
            <person name="Lee S.L."/>
            <person name="Shimizu K.K."/>
        </authorList>
    </citation>
    <scope>NUCLEOTIDE SEQUENCE [LARGE SCALE GENOMIC DNA]</scope>
    <source>
        <strain evidence="1">214</strain>
    </source>
</reference>
<comment type="caution">
    <text evidence="1">The sequence shown here is derived from an EMBL/GenBank/DDBJ whole genome shotgun (WGS) entry which is preliminary data.</text>
</comment>
<proteinExistence type="predicted"/>
<evidence type="ECO:0000313" key="2">
    <source>
        <dbReference type="Proteomes" id="UP001054252"/>
    </source>
</evidence>
<name>A0AAV5I2A2_9ROSI</name>
<dbReference type="EMBL" id="BPVZ01000005">
    <property type="protein sequence ID" value="GKU91420.1"/>
    <property type="molecule type" value="Genomic_DNA"/>
</dbReference>
<keyword evidence="2" id="KW-1185">Reference proteome</keyword>
<sequence length="50" mass="5892">MKMMMRTMRTMTRMKMKLKVSSAIVKQADFLDCKCRQTLRFIFTGLGIDV</sequence>
<evidence type="ECO:0000313" key="1">
    <source>
        <dbReference type="EMBL" id="GKU91420.1"/>
    </source>
</evidence>
<dbReference type="AlphaFoldDB" id="A0AAV5I2A2"/>
<dbReference type="Proteomes" id="UP001054252">
    <property type="component" value="Unassembled WGS sequence"/>
</dbReference>
<gene>
    <name evidence="1" type="ORF">SLEP1_g5300</name>
</gene>
<protein>
    <submittedName>
        <fullName evidence="1">Uncharacterized protein</fullName>
    </submittedName>
</protein>
<accession>A0AAV5I2A2</accession>
<organism evidence="1 2">
    <name type="scientific">Rubroshorea leprosula</name>
    <dbReference type="NCBI Taxonomy" id="152421"/>
    <lineage>
        <taxon>Eukaryota</taxon>
        <taxon>Viridiplantae</taxon>
        <taxon>Streptophyta</taxon>
        <taxon>Embryophyta</taxon>
        <taxon>Tracheophyta</taxon>
        <taxon>Spermatophyta</taxon>
        <taxon>Magnoliopsida</taxon>
        <taxon>eudicotyledons</taxon>
        <taxon>Gunneridae</taxon>
        <taxon>Pentapetalae</taxon>
        <taxon>rosids</taxon>
        <taxon>malvids</taxon>
        <taxon>Malvales</taxon>
        <taxon>Dipterocarpaceae</taxon>
        <taxon>Rubroshorea</taxon>
    </lineage>
</organism>